<evidence type="ECO:0000313" key="2">
    <source>
        <dbReference type="EMBL" id="KKL86603.1"/>
    </source>
</evidence>
<evidence type="ECO:0008006" key="3">
    <source>
        <dbReference type="Google" id="ProtNLM"/>
    </source>
</evidence>
<feature type="transmembrane region" description="Helical" evidence="1">
    <location>
        <begin position="22"/>
        <end position="42"/>
    </location>
</feature>
<feature type="transmembrane region" description="Helical" evidence="1">
    <location>
        <begin position="371"/>
        <end position="391"/>
    </location>
</feature>
<reference evidence="2" key="1">
    <citation type="journal article" date="2015" name="Nature">
        <title>Complex archaea that bridge the gap between prokaryotes and eukaryotes.</title>
        <authorList>
            <person name="Spang A."/>
            <person name="Saw J.H."/>
            <person name="Jorgensen S.L."/>
            <person name="Zaremba-Niedzwiedzka K."/>
            <person name="Martijn J."/>
            <person name="Lind A.E."/>
            <person name="van Eijk R."/>
            <person name="Schleper C."/>
            <person name="Guy L."/>
            <person name="Ettema T.J."/>
        </authorList>
    </citation>
    <scope>NUCLEOTIDE SEQUENCE</scope>
</reference>
<feature type="transmembrane region" description="Helical" evidence="1">
    <location>
        <begin position="431"/>
        <end position="451"/>
    </location>
</feature>
<feature type="transmembrane region" description="Helical" evidence="1">
    <location>
        <begin position="103"/>
        <end position="120"/>
    </location>
</feature>
<protein>
    <recommendedName>
        <fullName evidence="3">Citrate transporter-like domain-containing protein</fullName>
    </recommendedName>
</protein>
<name>A0A0F9FJZ7_9ZZZZ</name>
<gene>
    <name evidence="2" type="ORF">LCGC14_1943070</name>
</gene>
<proteinExistence type="predicted"/>
<keyword evidence="1" id="KW-0472">Membrane</keyword>
<keyword evidence="1" id="KW-0812">Transmembrane</keyword>
<feature type="transmembrane region" description="Helical" evidence="1">
    <location>
        <begin position="200"/>
        <end position="222"/>
    </location>
</feature>
<feature type="transmembrane region" description="Helical" evidence="1">
    <location>
        <begin position="77"/>
        <end position="97"/>
    </location>
</feature>
<feature type="transmembrane region" description="Helical" evidence="1">
    <location>
        <begin position="343"/>
        <end position="365"/>
    </location>
</feature>
<evidence type="ECO:0000256" key="1">
    <source>
        <dbReference type="SAM" id="Phobius"/>
    </source>
</evidence>
<feature type="transmembrane region" description="Helical" evidence="1">
    <location>
        <begin position="228"/>
        <end position="246"/>
    </location>
</feature>
<feature type="transmembrane region" description="Helical" evidence="1">
    <location>
        <begin position="267"/>
        <end position="288"/>
    </location>
</feature>
<feature type="transmembrane region" description="Helical" evidence="1">
    <location>
        <begin position="294"/>
        <end position="314"/>
    </location>
</feature>
<keyword evidence="1" id="KW-1133">Transmembrane helix</keyword>
<dbReference type="EMBL" id="LAZR01021065">
    <property type="protein sequence ID" value="KKL86603.1"/>
    <property type="molecule type" value="Genomic_DNA"/>
</dbReference>
<dbReference type="AlphaFoldDB" id="A0A0F9FJZ7"/>
<sequence>MTIGGRPDVHDGRDPAMKRPRIAIASKVTGALLVVITLLVILNEWGGLPWLTAVAIPLIMPVLILLLGARVRPMRRVFILVALVLTAAGALSLPGWWDTVQRALQTSAFIAAFFAALATLRAAAETSPTIAECGAFLARQPPGRRYAALTVGGQLFALLLNYGAIALLGSLAMANAGREADPEIRAHRARRMLLAIQRGFVSVLPWSPLSFAVAITTVLVPGASWTKALVPSLITGAIIAGLGWLMDPVFKPRLSGPRPAPRPPEGSWSSALPLLGLLGLLGAAVLILHELVAVRVPGLVIVIVPVIALGWVALQVTAGRVRHVAARSREYVFRELPGYADELVLLTMAGYIGTVGAALVVPLVAQSQLDLSILPTALVLVGVVWLIPLAGQVGMNPIMVVSLLVPLVPSAAEMGITPTALMIAVTAGWSLGAVCSPFTATTLLIGSFAGITARQVGLRWNGAYLIALGLILSVWVLAYAGWTAPVPAIAPG</sequence>
<accession>A0A0F9FJZ7</accession>
<organism evidence="2">
    <name type="scientific">marine sediment metagenome</name>
    <dbReference type="NCBI Taxonomy" id="412755"/>
    <lineage>
        <taxon>unclassified sequences</taxon>
        <taxon>metagenomes</taxon>
        <taxon>ecological metagenomes</taxon>
    </lineage>
</organism>
<comment type="caution">
    <text evidence="2">The sequence shown here is derived from an EMBL/GenBank/DDBJ whole genome shotgun (WGS) entry which is preliminary data.</text>
</comment>
<feature type="transmembrane region" description="Helical" evidence="1">
    <location>
        <begin position="48"/>
        <end position="68"/>
    </location>
</feature>
<feature type="transmembrane region" description="Helical" evidence="1">
    <location>
        <begin position="463"/>
        <end position="482"/>
    </location>
</feature>